<feature type="transmembrane region" description="Helical" evidence="1">
    <location>
        <begin position="55"/>
        <end position="71"/>
    </location>
</feature>
<feature type="transmembrane region" description="Helical" evidence="1">
    <location>
        <begin position="15"/>
        <end position="34"/>
    </location>
</feature>
<keyword evidence="3" id="KW-1185">Reference proteome</keyword>
<keyword evidence="1" id="KW-0812">Transmembrane</keyword>
<gene>
    <name evidence="2" type="ORF">BJ095_1311</name>
</gene>
<organism evidence="2 3">
    <name type="scientific">Ureibacillus chungkukjangi</name>
    <dbReference type="NCBI Taxonomy" id="1202712"/>
    <lineage>
        <taxon>Bacteria</taxon>
        <taxon>Bacillati</taxon>
        <taxon>Bacillota</taxon>
        <taxon>Bacilli</taxon>
        <taxon>Bacillales</taxon>
        <taxon>Caryophanaceae</taxon>
        <taxon>Ureibacillus</taxon>
    </lineage>
</organism>
<dbReference type="Proteomes" id="UP000247416">
    <property type="component" value="Unassembled WGS sequence"/>
</dbReference>
<name>A0A318TFV3_9BACL</name>
<dbReference type="OrthoDB" id="9972198at2"/>
<sequence>MDTNSWKDKGFLWDYKVYIVIALMGICAALPHILEAFLENKEGNLIVSFREAPTDLILVISIILILISWIFRKKKALLISCVTILIIANTLLLQTFTIVNKEGIERRSFNFTKNEYFKWSEIDEIHFSSKLAKDIRPKKYGINNKSKEPLVTTVVPSLEIKKLNEATTYNGFTTAELLNLKEWLKVQSQPKTYIQPIPEDYQDYFLKMRHDNLVLMNQLFEIDVEFNDKAILIN</sequence>
<comment type="caution">
    <text evidence="2">The sequence shown here is derived from an EMBL/GenBank/DDBJ whole genome shotgun (WGS) entry which is preliminary data.</text>
</comment>
<reference evidence="2 3" key="1">
    <citation type="submission" date="2018-06" db="EMBL/GenBank/DDBJ databases">
        <title>Genomic Encyclopedia of Archaeal and Bacterial Type Strains, Phase II (KMG-II): from individual species to whole genera.</title>
        <authorList>
            <person name="Goeker M."/>
        </authorList>
    </citation>
    <scope>NUCLEOTIDE SEQUENCE [LARGE SCALE GENOMIC DNA]</scope>
    <source>
        <strain evidence="2 3">KACC 16626</strain>
    </source>
</reference>
<evidence type="ECO:0000313" key="2">
    <source>
        <dbReference type="EMBL" id="PYF03433.1"/>
    </source>
</evidence>
<proteinExistence type="predicted"/>
<dbReference type="AlphaFoldDB" id="A0A318TFV3"/>
<evidence type="ECO:0000313" key="3">
    <source>
        <dbReference type="Proteomes" id="UP000247416"/>
    </source>
</evidence>
<dbReference type="EMBL" id="QJTJ01000031">
    <property type="protein sequence ID" value="PYF03433.1"/>
    <property type="molecule type" value="Genomic_DNA"/>
</dbReference>
<evidence type="ECO:0000256" key="1">
    <source>
        <dbReference type="SAM" id="Phobius"/>
    </source>
</evidence>
<keyword evidence="1" id="KW-0472">Membrane</keyword>
<dbReference type="RefSeq" id="WP_107936953.1">
    <property type="nucleotide sequence ID" value="NZ_CP085009.1"/>
</dbReference>
<protein>
    <submittedName>
        <fullName evidence="2">Uncharacterized protein</fullName>
    </submittedName>
</protein>
<accession>A0A318TFV3</accession>
<feature type="transmembrane region" description="Helical" evidence="1">
    <location>
        <begin position="77"/>
        <end position="99"/>
    </location>
</feature>
<keyword evidence="1" id="KW-1133">Transmembrane helix</keyword>